<keyword evidence="1" id="KW-0808">Transferase</keyword>
<dbReference type="Gene3D" id="3.40.630.30">
    <property type="match status" value="1"/>
</dbReference>
<evidence type="ECO:0000313" key="5">
    <source>
        <dbReference type="Proteomes" id="UP001500843"/>
    </source>
</evidence>
<evidence type="ECO:0000256" key="1">
    <source>
        <dbReference type="ARBA" id="ARBA00022679"/>
    </source>
</evidence>
<dbReference type="SUPFAM" id="SSF55729">
    <property type="entry name" value="Acyl-CoA N-acyltransferases (Nat)"/>
    <property type="match status" value="1"/>
</dbReference>
<name>A0ABP8X0S2_9MICO</name>
<dbReference type="InterPro" id="IPR016181">
    <property type="entry name" value="Acyl_CoA_acyltransferase"/>
</dbReference>
<keyword evidence="5" id="KW-1185">Reference proteome</keyword>
<protein>
    <submittedName>
        <fullName evidence="4">GNAT family N-acetyltransferase</fullName>
    </submittedName>
</protein>
<evidence type="ECO:0000259" key="3">
    <source>
        <dbReference type="PROSITE" id="PS51186"/>
    </source>
</evidence>
<dbReference type="Pfam" id="PF00583">
    <property type="entry name" value="Acetyltransf_1"/>
    <property type="match status" value="1"/>
</dbReference>
<organism evidence="4 5">
    <name type="scientific">Promicromonospora umidemergens</name>
    <dbReference type="NCBI Taxonomy" id="629679"/>
    <lineage>
        <taxon>Bacteria</taxon>
        <taxon>Bacillati</taxon>
        <taxon>Actinomycetota</taxon>
        <taxon>Actinomycetes</taxon>
        <taxon>Micrococcales</taxon>
        <taxon>Promicromonosporaceae</taxon>
        <taxon>Promicromonospora</taxon>
    </lineage>
</organism>
<reference evidence="5" key="1">
    <citation type="journal article" date="2019" name="Int. J. Syst. Evol. Microbiol.">
        <title>The Global Catalogue of Microorganisms (GCM) 10K type strain sequencing project: providing services to taxonomists for standard genome sequencing and annotation.</title>
        <authorList>
            <consortium name="The Broad Institute Genomics Platform"/>
            <consortium name="The Broad Institute Genome Sequencing Center for Infectious Disease"/>
            <person name="Wu L."/>
            <person name="Ma J."/>
        </authorList>
    </citation>
    <scope>NUCLEOTIDE SEQUENCE [LARGE SCALE GENOMIC DNA]</scope>
    <source>
        <strain evidence="5">JCM 17975</strain>
    </source>
</reference>
<dbReference type="CDD" id="cd04301">
    <property type="entry name" value="NAT_SF"/>
    <property type="match status" value="1"/>
</dbReference>
<dbReference type="PROSITE" id="PS51186">
    <property type="entry name" value="GNAT"/>
    <property type="match status" value="1"/>
</dbReference>
<dbReference type="PANTHER" id="PTHR43877">
    <property type="entry name" value="AMINOALKYLPHOSPHONATE N-ACETYLTRANSFERASE-RELATED-RELATED"/>
    <property type="match status" value="1"/>
</dbReference>
<feature type="domain" description="N-acetyltransferase" evidence="3">
    <location>
        <begin position="1"/>
        <end position="147"/>
    </location>
</feature>
<dbReference type="InterPro" id="IPR000182">
    <property type="entry name" value="GNAT_dom"/>
</dbReference>
<dbReference type="EMBL" id="BAABHM010000009">
    <property type="protein sequence ID" value="GAA4697289.1"/>
    <property type="molecule type" value="Genomic_DNA"/>
</dbReference>
<gene>
    <name evidence="4" type="ORF">GCM10023198_16830</name>
</gene>
<sequence length="151" mass="16532">MTTTVAEEPWDSADGVLLRDAMQAELAVRYDMPDQETDKPTAETVSVFLVARDQEGAAIGCGALRLLEDGTAEFKRMYVDPEARGTGAATGILRALEDHARQRGADTVVLSTGIKQPDAIRFYGREGYQLFDGYGPYVGHPMARCFTRRLG</sequence>
<dbReference type="PANTHER" id="PTHR43877:SF2">
    <property type="entry name" value="AMINOALKYLPHOSPHONATE N-ACETYLTRANSFERASE-RELATED"/>
    <property type="match status" value="1"/>
</dbReference>
<dbReference type="Proteomes" id="UP001500843">
    <property type="component" value="Unassembled WGS sequence"/>
</dbReference>
<dbReference type="InterPro" id="IPR050832">
    <property type="entry name" value="Bact_Acetyltransf"/>
</dbReference>
<dbReference type="RefSeq" id="WP_253874394.1">
    <property type="nucleotide sequence ID" value="NZ_BAABHM010000009.1"/>
</dbReference>
<comment type="caution">
    <text evidence="4">The sequence shown here is derived from an EMBL/GenBank/DDBJ whole genome shotgun (WGS) entry which is preliminary data.</text>
</comment>
<keyword evidence="2" id="KW-0012">Acyltransferase</keyword>
<evidence type="ECO:0000256" key="2">
    <source>
        <dbReference type="ARBA" id="ARBA00023315"/>
    </source>
</evidence>
<proteinExistence type="predicted"/>
<accession>A0ABP8X0S2</accession>
<evidence type="ECO:0000313" key="4">
    <source>
        <dbReference type="EMBL" id="GAA4697289.1"/>
    </source>
</evidence>